<dbReference type="PANTHER" id="PTHR13847">
    <property type="entry name" value="SARCOSINE DEHYDROGENASE-RELATED"/>
    <property type="match status" value="1"/>
</dbReference>
<evidence type="ECO:0000313" key="3">
    <source>
        <dbReference type="Proteomes" id="UP000266188"/>
    </source>
</evidence>
<comment type="caution">
    <text evidence="2">The sequence shown here is derived from an EMBL/GenBank/DDBJ whole genome shotgun (WGS) entry which is preliminary data.</text>
</comment>
<keyword evidence="3" id="KW-1185">Reference proteome</keyword>
<dbReference type="InterPro" id="IPR036188">
    <property type="entry name" value="FAD/NAD-bd_sf"/>
</dbReference>
<dbReference type="InterPro" id="IPR006076">
    <property type="entry name" value="FAD-dep_OxRdtase"/>
</dbReference>
<dbReference type="PANTHER" id="PTHR13847:SF213">
    <property type="entry name" value="DEPENDENT OXIDOREDUCTASE, PUTATIVE-RELATED"/>
    <property type="match status" value="1"/>
</dbReference>
<dbReference type="AlphaFoldDB" id="A0A3A2ZVS3"/>
<dbReference type="OrthoDB" id="512662at2759"/>
<dbReference type="Gene3D" id="3.50.50.60">
    <property type="entry name" value="FAD/NAD(P)-binding domain"/>
    <property type="match status" value="1"/>
</dbReference>
<organism evidence="2 3">
    <name type="scientific">Aspergillus sclerotialis</name>
    <dbReference type="NCBI Taxonomy" id="2070753"/>
    <lineage>
        <taxon>Eukaryota</taxon>
        <taxon>Fungi</taxon>
        <taxon>Dikarya</taxon>
        <taxon>Ascomycota</taxon>
        <taxon>Pezizomycotina</taxon>
        <taxon>Eurotiomycetes</taxon>
        <taxon>Eurotiomycetidae</taxon>
        <taxon>Eurotiales</taxon>
        <taxon>Aspergillaceae</taxon>
        <taxon>Aspergillus</taxon>
        <taxon>Aspergillus subgen. Polypaecilum</taxon>
    </lineage>
</organism>
<dbReference type="EMBL" id="MVGC01000006">
    <property type="protein sequence ID" value="RJE27249.1"/>
    <property type="molecule type" value="Genomic_DNA"/>
</dbReference>
<dbReference type="Pfam" id="PF01266">
    <property type="entry name" value="DAO"/>
    <property type="match status" value="1"/>
</dbReference>
<accession>A0A3A2ZVS3</accession>
<dbReference type="GO" id="GO:0005737">
    <property type="term" value="C:cytoplasm"/>
    <property type="evidence" value="ECO:0007669"/>
    <property type="project" value="TreeGrafter"/>
</dbReference>
<evidence type="ECO:0000313" key="2">
    <source>
        <dbReference type="EMBL" id="RJE27249.1"/>
    </source>
</evidence>
<name>A0A3A2ZVS3_9EURO</name>
<protein>
    <submittedName>
        <fullName evidence="2">FAD dependent oxidoreductase</fullName>
    </submittedName>
</protein>
<dbReference type="Gene3D" id="3.30.9.10">
    <property type="entry name" value="D-Amino Acid Oxidase, subunit A, domain 2"/>
    <property type="match status" value="1"/>
</dbReference>
<proteinExistence type="predicted"/>
<feature type="domain" description="FAD dependent oxidoreductase" evidence="1">
    <location>
        <begin position="54"/>
        <end position="458"/>
    </location>
</feature>
<gene>
    <name evidence="2" type="ORF">PHISCL_00380</name>
</gene>
<evidence type="ECO:0000259" key="1">
    <source>
        <dbReference type="Pfam" id="PF01266"/>
    </source>
</evidence>
<reference evidence="3" key="1">
    <citation type="submission" date="2017-02" db="EMBL/GenBank/DDBJ databases">
        <authorList>
            <person name="Tafer H."/>
            <person name="Lopandic K."/>
        </authorList>
    </citation>
    <scope>NUCLEOTIDE SEQUENCE [LARGE SCALE GENOMIC DNA]</scope>
    <source>
        <strain evidence="3">CBS 366.77</strain>
    </source>
</reference>
<dbReference type="SUPFAM" id="SSF51905">
    <property type="entry name" value="FAD/NAD(P)-binding domain"/>
    <property type="match status" value="1"/>
</dbReference>
<dbReference type="Proteomes" id="UP000266188">
    <property type="component" value="Unassembled WGS sequence"/>
</dbReference>
<sequence>MADPELSPELQVKLLNQISQDPSVPRPNPTVAAWHDPPHPLADVQSKALPQTVDFAVIGSGITGCSVAKSLLENKLSGNKTVTVFEARRLTTGATSRNGGFLMGHAASFFSTFAEAFGVETAVKIARFVGRTLDEIRKVAKEEDLYEECQIRDVQVVITDEDQEGLAKRAETFRMYEEHLPDQRGTHLPVSKEEAEKVHGLKNIAGAFTLKSRMFWPYKLVTGLFQRLLERYPQRFSVETNTPVTSVTAFPENREYPYVLITPRGVVRAAKVFHCAGGFTGHLLPKVRGPIFPCRLTMSCSEPGPQFGNRPMAWLYHVPQAFDPNTKLVEQGLYWMQQNAKSGDLFYGGDKQKLDEMITSNDTSVSIDAANNLKTLLPQRIFAKGWSDPATGTAISSMDPHHTWCGILSMTADQVPIVGSVPVSLSGRNVEGGEWMAAGFNGYGMGQCWSAGEAIARMALGEPKPEWLPDVYLSTEKRLTGSSMSAEASLKSFFER</sequence>